<evidence type="ECO:0000256" key="8">
    <source>
        <dbReference type="ARBA" id="ARBA00022968"/>
    </source>
</evidence>
<evidence type="ECO:0000256" key="18">
    <source>
        <dbReference type="RuleBase" id="RU361193"/>
    </source>
</evidence>
<proteinExistence type="inferred from homology"/>
<evidence type="ECO:0000256" key="11">
    <source>
        <dbReference type="ARBA" id="ARBA00023295"/>
    </source>
</evidence>
<evidence type="ECO:0000256" key="2">
    <source>
        <dbReference type="ARBA" id="ARBA00004323"/>
    </source>
</evidence>
<reference evidence="21" key="1">
    <citation type="submission" date="2023-09" db="UniProtKB">
        <authorList>
            <consortium name="Ensembl"/>
        </authorList>
    </citation>
    <scope>IDENTIFICATION</scope>
</reference>
<dbReference type="Pfam" id="PF01532">
    <property type="entry name" value="Glyco_hydro_47"/>
    <property type="match status" value="1"/>
</dbReference>
<dbReference type="GO" id="GO:0000139">
    <property type="term" value="C:Golgi membrane"/>
    <property type="evidence" value="ECO:0007669"/>
    <property type="project" value="UniProtKB-SubCell"/>
</dbReference>
<accession>A0A8C0W1Z4</accession>
<feature type="active site" evidence="15">
    <location>
        <position position="659"/>
    </location>
</feature>
<evidence type="ECO:0000256" key="19">
    <source>
        <dbReference type="SAM" id="MobiDB-lite"/>
    </source>
</evidence>
<protein>
    <recommendedName>
        <fullName evidence="18">alpha-1,2-Mannosidase</fullName>
        <ecNumber evidence="18">3.2.1.-</ecNumber>
    </recommendedName>
</protein>
<dbReference type="SUPFAM" id="SSF48225">
    <property type="entry name" value="Seven-hairpin glycosidases"/>
    <property type="match status" value="1"/>
</dbReference>
<evidence type="ECO:0000256" key="9">
    <source>
        <dbReference type="ARBA" id="ARBA00023136"/>
    </source>
</evidence>
<keyword evidence="7 16" id="KW-0106">Calcium</keyword>
<feature type="active site" description="Proton donor" evidence="15">
    <location>
        <position position="392"/>
    </location>
</feature>
<evidence type="ECO:0000256" key="13">
    <source>
        <dbReference type="ARBA" id="ARBA00048605"/>
    </source>
</evidence>
<dbReference type="InterPro" id="IPR001382">
    <property type="entry name" value="Glyco_hydro_47"/>
</dbReference>
<feature type="region of interest" description="Disordered" evidence="19">
    <location>
        <begin position="52"/>
        <end position="91"/>
    </location>
</feature>
<evidence type="ECO:0000313" key="21">
    <source>
        <dbReference type="Ensembl" id="ENSCCNP00000003827.1"/>
    </source>
</evidence>
<feature type="disulfide bond" evidence="17">
    <location>
        <begin position="588"/>
        <end position="620"/>
    </location>
</feature>
<dbReference type="PANTHER" id="PTHR11742:SF31">
    <property type="entry name" value="MANNOSYL-OLIGOSACCHARIDE 1,2-ALPHA-MANNOSIDASE IA"/>
    <property type="match status" value="1"/>
</dbReference>
<dbReference type="GO" id="GO:0005509">
    <property type="term" value="F:calcium ion binding"/>
    <property type="evidence" value="ECO:0007669"/>
    <property type="project" value="InterPro"/>
</dbReference>
<dbReference type="GO" id="GO:0004571">
    <property type="term" value="F:mannosyl-oligosaccharide 1,2-alpha-mannosidase activity"/>
    <property type="evidence" value="ECO:0007669"/>
    <property type="project" value="UniProtKB-EC"/>
</dbReference>
<keyword evidence="10 17" id="KW-1015">Disulfide bond</keyword>
<keyword evidence="5 20" id="KW-0812">Transmembrane</keyword>
<gene>
    <name evidence="21" type="primary">Man1a1</name>
</gene>
<keyword evidence="6 18" id="KW-0378">Hydrolase</keyword>
<evidence type="ECO:0000256" key="17">
    <source>
        <dbReference type="PIRSR" id="PIRSR601382-3"/>
    </source>
</evidence>
<feature type="compositionally biased region" description="Basic and acidic residues" evidence="19">
    <location>
        <begin position="196"/>
        <end position="220"/>
    </location>
</feature>
<comment type="catalytic activity">
    <reaction evidence="12">
        <text>N(4)-(alpha-D-Man-(1-&gt;2)-alpha-D-Man-(1-&gt;2)-alpha-D-Man-(1-&gt;3)-[alpha-D-Man-(1-&gt;3)-[alpha-D-Man-(1-&gt;2)-alpha-D-Man-(1-&gt;6)]-alpha-D-Man-(1-&gt;6)]-beta-D-Man-(1-&gt;4)-beta-D-GlcNAc-(1-&gt;4)-beta-D-GlcNAc)-L-asparaginyl-[protein] (N-glucan mannose isomer 8A1,2,3B1,3) + 3 H2O = N(4)-(alpha-D-Man-(1-&gt;3)-[alpha-D-Man-(1-&gt;3)-[alpha-D-Man-(1-&gt;6)]-alpha-D-Man-(1-&gt;6)]-beta-D-Man-(1-&gt;4)-beta-D-GlcNAc-(1-&gt;4)-beta-D-GlcNAc)-L-asparaginyl-[protein] (N-glucan mannose isomer 5A1,2) + 3 beta-D-mannose</text>
        <dbReference type="Rhea" id="RHEA:56028"/>
        <dbReference type="Rhea" id="RHEA-COMP:14358"/>
        <dbReference type="Rhea" id="RHEA-COMP:14367"/>
        <dbReference type="ChEBI" id="CHEBI:15377"/>
        <dbReference type="ChEBI" id="CHEBI:28563"/>
        <dbReference type="ChEBI" id="CHEBI:59087"/>
        <dbReference type="ChEBI" id="CHEBI:60628"/>
        <dbReference type="EC" id="3.2.1.113"/>
    </reaction>
</comment>
<dbReference type="InterPro" id="IPR050749">
    <property type="entry name" value="Glycosyl_Hydrolase_47"/>
</dbReference>
<evidence type="ECO:0000256" key="7">
    <source>
        <dbReference type="ARBA" id="ARBA00022837"/>
    </source>
</evidence>
<evidence type="ECO:0000256" key="1">
    <source>
        <dbReference type="ARBA" id="ARBA00001913"/>
    </source>
</evidence>
<keyword evidence="20" id="KW-1133">Transmembrane helix</keyword>
<keyword evidence="11 18" id="KW-0326">Glycosidase</keyword>
<evidence type="ECO:0000256" key="20">
    <source>
        <dbReference type="SAM" id="Phobius"/>
    </source>
</evidence>
<comment type="catalytic activity">
    <reaction evidence="13">
        <text>N(4)-(alpha-D-Man-(1-&gt;2)-alpha-D-Man-(1-&gt;2)-alpha-D-Man-(1-&gt;3)-[alpha-D-Man-(1-&gt;2)-alpha-D-Man-(1-&gt;3)-[alpha-D-Man-(1-&gt;2)-alpha-D-Man-(1-&gt;6)]-alpha-D-Man-(1-&gt;6)]-beta-D-Man-(1-&gt;4)-beta-D-GlcNAc-(1-&gt;4)-beta-D-GlcNAc)-L-asparaginyl-[protein] (N-glucan mannose isomer 9A1,2,3B1,2,3) + 4 H2O = N(4)-(alpha-D-Man-(1-&gt;3)-[alpha-D-Man-(1-&gt;3)-[alpha-D-Man-(1-&gt;6)]-alpha-D-Man-(1-&gt;6)]-beta-D-Man-(1-&gt;4)-beta-D-GlcNAc-(1-&gt;4)-beta-D-GlcNAc)-L-asparaginyl-[protein] (N-glucan mannose isomer 5A1,2) + 4 beta-D-mannose</text>
        <dbReference type="Rhea" id="RHEA:56008"/>
        <dbReference type="Rhea" id="RHEA-COMP:14356"/>
        <dbReference type="Rhea" id="RHEA-COMP:14367"/>
        <dbReference type="ChEBI" id="CHEBI:15377"/>
        <dbReference type="ChEBI" id="CHEBI:28563"/>
        <dbReference type="ChEBI" id="CHEBI:59087"/>
        <dbReference type="ChEBI" id="CHEBI:139493"/>
        <dbReference type="EC" id="3.2.1.113"/>
    </reaction>
</comment>
<organism evidence="21">
    <name type="scientific">Castor canadensis</name>
    <name type="common">American beaver</name>
    <dbReference type="NCBI Taxonomy" id="51338"/>
    <lineage>
        <taxon>Eukaryota</taxon>
        <taxon>Metazoa</taxon>
        <taxon>Chordata</taxon>
        <taxon>Craniata</taxon>
        <taxon>Vertebrata</taxon>
        <taxon>Euteleostomi</taxon>
        <taxon>Mammalia</taxon>
        <taxon>Eutheria</taxon>
        <taxon>Euarchontoglires</taxon>
        <taxon>Glires</taxon>
        <taxon>Rodentia</taxon>
        <taxon>Castorimorpha</taxon>
        <taxon>Castoridae</taxon>
        <taxon>Castor</taxon>
    </lineage>
</organism>
<keyword evidence="9 20" id="KW-0472">Membrane</keyword>
<evidence type="ECO:0000256" key="4">
    <source>
        <dbReference type="ARBA" id="ARBA00007658"/>
    </source>
</evidence>
<dbReference type="FunFam" id="1.50.10.10:FF:000002">
    <property type="entry name" value="alpha-1,2-Mannosidase"/>
    <property type="match status" value="1"/>
</dbReference>
<comment type="function">
    <text evidence="14">Involved in the maturation of Asn-linked oligosaccharides. Progressively trim alpha-1,2-linked mannose residues from Man(9)GlcNAc(2) to produce Man(5)GlcNAc(2).</text>
</comment>
<dbReference type="AlphaFoldDB" id="A0A8C0W1Z4"/>
<dbReference type="Gene3D" id="1.50.10.10">
    <property type="match status" value="1"/>
</dbReference>
<feature type="binding site" evidence="16">
    <location>
        <position position="745"/>
    </location>
    <ligand>
        <name>Ca(2+)</name>
        <dbReference type="ChEBI" id="CHEBI:29108"/>
    </ligand>
</feature>
<dbReference type="EC" id="3.2.1.-" evidence="18"/>
<evidence type="ECO:0000256" key="10">
    <source>
        <dbReference type="ARBA" id="ARBA00023157"/>
    </source>
</evidence>
<comment type="pathway">
    <text evidence="3">Protein modification; protein glycosylation.</text>
</comment>
<evidence type="ECO:0000256" key="3">
    <source>
        <dbReference type="ARBA" id="ARBA00004922"/>
    </source>
</evidence>
<evidence type="ECO:0000256" key="5">
    <source>
        <dbReference type="ARBA" id="ARBA00022692"/>
    </source>
</evidence>
<dbReference type="PANTHER" id="PTHR11742">
    <property type="entry name" value="MANNOSYL-OLIGOSACCHARIDE ALPHA-1,2-MANNOSIDASE-RELATED"/>
    <property type="match status" value="1"/>
</dbReference>
<feature type="active site" evidence="15">
    <location>
        <position position="525"/>
    </location>
</feature>
<evidence type="ECO:0000256" key="15">
    <source>
        <dbReference type="PIRSR" id="PIRSR601382-1"/>
    </source>
</evidence>
<comment type="cofactor">
    <cofactor evidence="1 16">
        <name>Ca(2+)</name>
        <dbReference type="ChEBI" id="CHEBI:29108"/>
    </cofactor>
</comment>
<comment type="subcellular location">
    <subcellularLocation>
        <location evidence="2">Golgi apparatus membrane</location>
        <topology evidence="2">Single-pass type II membrane protein</topology>
    </subcellularLocation>
</comment>
<evidence type="ECO:0000256" key="6">
    <source>
        <dbReference type="ARBA" id="ARBA00022801"/>
    </source>
</evidence>
<evidence type="ECO:0000256" key="16">
    <source>
        <dbReference type="PIRSR" id="PIRSR601382-2"/>
    </source>
</evidence>
<evidence type="ECO:0000256" key="12">
    <source>
        <dbReference type="ARBA" id="ARBA00047669"/>
    </source>
</evidence>
<keyword evidence="8" id="KW-0735">Signal-anchor</keyword>
<feature type="region of interest" description="Disordered" evidence="19">
    <location>
        <begin position="192"/>
        <end position="227"/>
    </location>
</feature>
<name>A0A8C0W1Z4_CASCN</name>
<feature type="transmembrane region" description="Helical" evidence="20">
    <location>
        <begin position="154"/>
        <end position="174"/>
    </location>
</feature>
<dbReference type="GO" id="GO:0005783">
    <property type="term" value="C:endoplasmic reticulum"/>
    <property type="evidence" value="ECO:0007669"/>
    <property type="project" value="TreeGrafter"/>
</dbReference>
<dbReference type="GO" id="GO:0070062">
    <property type="term" value="C:extracellular exosome"/>
    <property type="evidence" value="ECO:0007669"/>
    <property type="project" value="TreeGrafter"/>
</dbReference>
<dbReference type="PRINTS" id="PR00747">
    <property type="entry name" value="GLYHDRLASE47"/>
</dbReference>
<feature type="active site" description="Proton donor" evidence="15">
    <location>
        <position position="634"/>
    </location>
</feature>
<keyword evidence="16" id="KW-0479">Metal-binding</keyword>
<dbReference type="InterPro" id="IPR012341">
    <property type="entry name" value="6hp_glycosidase-like_sf"/>
</dbReference>
<sequence>MGAVLAVRGWRSLRKLYLHSRHDCFLSPQGLLQPAVCRACLLASGAVPGRSPRGQLFSQERPAAQPSGLGGLDAQDPAPQPRTPGGGEVWLLSGSAPGPWTDGRQAAAAAGAMPVGGLLPLFSSPGGGGLGGGLGGGGSRKGSGPAAFRLTEKFVLLLVFSAFITLCFGAIFFLPDSSKLLSGVLFHSSPALQPAGDHKPGPGARAEDAADGRGRHREEGAPGDPAAALEDNLARIRENHERALREAKETLQKLPEEIQRDILLEKEKVAQDQLRDKDAFRGLPEVNFLPPIGVENREPADAAIREKRAKIKEMMKHAWNNYERYAWGLNELKPISKEGHSSSLFGNIKGATIVDALDTLFIMGMKDEFQQAKSWVEENLDFNVNAEISVFEVNIRFVGGLLSAYYLSGEEIFRKKAVELGVKLLPAFHTPSGIPWALLNLKSGIGRNWPWASGGSSILAEFGTLHLEFMHLSHLSGNPIFAEKVMNIRTVLNKLEKPEGLYPNYLNPSSGQWGQRHVSVGGLGDSFYEYLLKAWLMSDKTDLEAKKMYFDAVQAIETHLIRKSSGGLTYIAEWKGGLLEHKMGHLTCFAGGMFALGADGAPEGLAQHYLELGAEIARTCHESYNRTFMKLGPEAFRFDGGVEAIATRQNEKYYILRPEVIETYMYMWRLTHDPKYRKWAWEAVEALENHCRVNGGYSGLRDVYFIHENYDDVQQSFFLAETLKYLYLIFSDDDLLPLEHWIFNTEAHLLPILRADKKEVKVKEK</sequence>
<dbReference type="GO" id="GO:0005975">
    <property type="term" value="P:carbohydrate metabolic process"/>
    <property type="evidence" value="ECO:0007669"/>
    <property type="project" value="InterPro"/>
</dbReference>
<dbReference type="InterPro" id="IPR036026">
    <property type="entry name" value="Seven-hairpin_glycosidases"/>
</dbReference>
<comment type="similarity">
    <text evidence="4 18">Belongs to the glycosyl hydrolase 47 family.</text>
</comment>
<evidence type="ECO:0000256" key="14">
    <source>
        <dbReference type="ARBA" id="ARBA00054774"/>
    </source>
</evidence>
<dbReference type="Ensembl" id="ENSCCNT00000005004.1">
    <property type="protein sequence ID" value="ENSCCNP00000003827.1"/>
    <property type="gene ID" value="ENSCCNG00000004010.1"/>
</dbReference>